<evidence type="ECO:0000313" key="1">
    <source>
        <dbReference type="EMBL" id="GBO17806.1"/>
    </source>
</evidence>
<sequence>MSYLFTSFRIPKLYSSAASSLSQVFTVFKQKTARAFPPSSPYSPPYSPDLAPSDFHLLLKLKEFLGGKRFRSDEELENAVITWLNELAAEEYDIGILKLVDRYDNCLNVEGDYVEK</sequence>
<dbReference type="Gene3D" id="3.30.420.10">
    <property type="entry name" value="Ribonuclease H-like superfamily/Ribonuclease H"/>
    <property type="match status" value="1"/>
</dbReference>
<accession>A0A4Y2V171</accession>
<dbReference type="OrthoDB" id="6435573at2759"/>
<keyword evidence="2" id="KW-1185">Reference proteome</keyword>
<gene>
    <name evidence="1" type="ORF">AVEN_152303_1</name>
</gene>
<dbReference type="GO" id="GO:0003676">
    <property type="term" value="F:nucleic acid binding"/>
    <property type="evidence" value="ECO:0007669"/>
    <property type="project" value="InterPro"/>
</dbReference>
<dbReference type="PANTHER" id="PTHR46060:SF1">
    <property type="entry name" value="MARINER MOS1 TRANSPOSASE-LIKE PROTEIN"/>
    <property type="match status" value="1"/>
</dbReference>
<evidence type="ECO:0000313" key="2">
    <source>
        <dbReference type="Proteomes" id="UP000499080"/>
    </source>
</evidence>
<name>A0A4Y2V171_ARAVE</name>
<dbReference type="Proteomes" id="UP000499080">
    <property type="component" value="Unassembled WGS sequence"/>
</dbReference>
<organism evidence="1 2">
    <name type="scientific">Araneus ventricosus</name>
    <name type="common">Orbweaver spider</name>
    <name type="synonym">Epeira ventricosa</name>
    <dbReference type="NCBI Taxonomy" id="182803"/>
    <lineage>
        <taxon>Eukaryota</taxon>
        <taxon>Metazoa</taxon>
        <taxon>Ecdysozoa</taxon>
        <taxon>Arthropoda</taxon>
        <taxon>Chelicerata</taxon>
        <taxon>Arachnida</taxon>
        <taxon>Araneae</taxon>
        <taxon>Araneomorphae</taxon>
        <taxon>Entelegynae</taxon>
        <taxon>Araneoidea</taxon>
        <taxon>Araneidae</taxon>
        <taxon>Araneus</taxon>
    </lineage>
</organism>
<proteinExistence type="predicted"/>
<dbReference type="EMBL" id="BGPR01041529">
    <property type="protein sequence ID" value="GBO17806.1"/>
    <property type="molecule type" value="Genomic_DNA"/>
</dbReference>
<dbReference type="PANTHER" id="PTHR46060">
    <property type="entry name" value="MARINER MOS1 TRANSPOSASE-LIKE PROTEIN"/>
    <property type="match status" value="1"/>
</dbReference>
<dbReference type="InterPro" id="IPR052709">
    <property type="entry name" value="Transposase-MT_Hybrid"/>
</dbReference>
<protein>
    <submittedName>
        <fullName evidence="1">Uncharacterized protein</fullName>
    </submittedName>
</protein>
<dbReference type="InterPro" id="IPR036397">
    <property type="entry name" value="RNaseH_sf"/>
</dbReference>
<dbReference type="AlphaFoldDB" id="A0A4Y2V171"/>
<comment type="caution">
    <text evidence="1">The sequence shown here is derived from an EMBL/GenBank/DDBJ whole genome shotgun (WGS) entry which is preliminary data.</text>
</comment>
<reference evidence="1 2" key="1">
    <citation type="journal article" date="2019" name="Sci. Rep.">
        <title>Orb-weaving spider Araneus ventricosus genome elucidates the spidroin gene catalogue.</title>
        <authorList>
            <person name="Kono N."/>
            <person name="Nakamura H."/>
            <person name="Ohtoshi R."/>
            <person name="Moran D.A.P."/>
            <person name="Shinohara A."/>
            <person name="Yoshida Y."/>
            <person name="Fujiwara M."/>
            <person name="Mori M."/>
            <person name="Tomita M."/>
            <person name="Arakawa K."/>
        </authorList>
    </citation>
    <scope>NUCLEOTIDE SEQUENCE [LARGE SCALE GENOMIC DNA]</scope>
</reference>